<evidence type="ECO:0000256" key="10">
    <source>
        <dbReference type="SAM" id="MobiDB-lite"/>
    </source>
</evidence>
<evidence type="ECO:0000256" key="7">
    <source>
        <dbReference type="ARBA" id="ARBA00023125"/>
    </source>
</evidence>
<evidence type="ECO:0000256" key="3">
    <source>
        <dbReference type="ARBA" id="ARBA00022679"/>
    </source>
</evidence>
<dbReference type="Pfam" id="PF04963">
    <property type="entry name" value="Sigma54_CBD"/>
    <property type="match status" value="1"/>
</dbReference>
<keyword evidence="3 9" id="KW-0808">Transferase</keyword>
<dbReference type="PANTHER" id="PTHR32248">
    <property type="entry name" value="RNA POLYMERASE SIGMA-54 FACTOR"/>
    <property type="match status" value="1"/>
</dbReference>
<keyword evidence="8 9" id="KW-0804">Transcription</keyword>
<dbReference type="EMBL" id="BSOG01000003">
    <property type="protein sequence ID" value="GLR14061.1"/>
    <property type="molecule type" value="Genomic_DNA"/>
</dbReference>
<dbReference type="RefSeq" id="WP_284197150.1">
    <property type="nucleotide sequence ID" value="NZ_BSOG01000003.1"/>
</dbReference>
<evidence type="ECO:0000313" key="14">
    <source>
        <dbReference type="Proteomes" id="UP001156706"/>
    </source>
</evidence>
<keyword evidence="6 9" id="KW-0731">Sigma factor</keyword>
<dbReference type="PIRSF" id="PIRSF000774">
    <property type="entry name" value="RpoN"/>
    <property type="match status" value="1"/>
</dbReference>
<keyword evidence="4 9" id="KW-0548">Nucleotidyltransferase</keyword>
<dbReference type="Gene3D" id="1.10.10.60">
    <property type="entry name" value="Homeodomain-like"/>
    <property type="match status" value="1"/>
</dbReference>
<reference evidence="14" key="1">
    <citation type="journal article" date="2019" name="Int. J. Syst. Evol. Microbiol.">
        <title>The Global Catalogue of Microorganisms (GCM) 10K type strain sequencing project: providing services to taxonomists for standard genome sequencing and annotation.</title>
        <authorList>
            <consortium name="The Broad Institute Genomics Platform"/>
            <consortium name="The Broad Institute Genome Sequencing Center for Infectious Disease"/>
            <person name="Wu L."/>
            <person name="Ma J."/>
        </authorList>
    </citation>
    <scope>NUCLEOTIDE SEQUENCE [LARGE SCALE GENOMIC DNA]</scope>
    <source>
        <strain evidence="14">NBRC 110044</strain>
    </source>
</reference>
<dbReference type="NCBIfam" id="TIGR02395">
    <property type="entry name" value="rpoN_sigma"/>
    <property type="match status" value="1"/>
</dbReference>
<proteinExistence type="inferred from homology"/>
<evidence type="ECO:0000259" key="12">
    <source>
        <dbReference type="Pfam" id="PF04963"/>
    </source>
</evidence>
<dbReference type="InterPro" id="IPR007634">
    <property type="entry name" value="RNA_pol_sigma_54_DNA-bd"/>
</dbReference>
<accession>A0ABQ5YGD8</accession>
<dbReference type="Pfam" id="PF04552">
    <property type="entry name" value="Sigma54_DBD"/>
    <property type="match status" value="1"/>
</dbReference>
<evidence type="ECO:0000256" key="8">
    <source>
        <dbReference type="ARBA" id="ARBA00023163"/>
    </source>
</evidence>
<dbReference type="NCBIfam" id="NF004595">
    <property type="entry name" value="PRK05932.1-2"/>
    <property type="match status" value="1"/>
</dbReference>
<feature type="compositionally biased region" description="Basic and acidic residues" evidence="10">
    <location>
        <begin position="55"/>
        <end position="64"/>
    </location>
</feature>
<evidence type="ECO:0000259" key="11">
    <source>
        <dbReference type="Pfam" id="PF04552"/>
    </source>
</evidence>
<feature type="region of interest" description="Disordered" evidence="10">
    <location>
        <begin position="42"/>
        <end position="115"/>
    </location>
</feature>
<name>A0ABQ5YGD8_9NEIS</name>
<dbReference type="InterPro" id="IPR000394">
    <property type="entry name" value="RNA_pol_sigma_54"/>
</dbReference>
<dbReference type="PROSITE" id="PS00717">
    <property type="entry name" value="SIGMA54_1"/>
    <property type="match status" value="1"/>
</dbReference>
<evidence type="ECO:0000256" key="6">
    <source>
        <dbReference type="ARBA" id="ARBA00023082"/>
    </source>
</evidence>
<dbReference type="PROSITE" id="PS00718">
    <property type="entry name" value="SIGMA54_2"/>
    <property type="match status" value="1"/>
</dbReference>
<evidence type="ECO:0000256" key="2">
    <source>
        <dbReference type="ARBA" id="ARBA00022478"/>
    </source>
</evidence>
<keyword evidence="2 9" id="KW-0240">DNA-directed RNA polymerase</keyword>
<keyword evidence="7 9" id="KW-0238">DNA-binding</keyword>
<evidence type="ECO:0000256" key="1">
    <source>
        <dbReference type="ARBA" id="ARBA00008798"/>
    </source>
</evidence>
<comment type="similarity">
    <text evidence="1 9">Belongs to the sigma-54 factor family.</text>
</comment>
<dbReference type="InterPro" id="IPR038709">
    <property type="entry name" value="RpoN_core-bd_sf"/>
</dbReference>
<evidence type="ECO:0000313" key="13">
    <source>
        <dbReference type="EMBL" id="GLR14061.1"/>
    </source>
</evidence>
<comment type="caution">
    <text evidence="13">The sequence shown here is derived from an EMBL/GenBank/DDBJ whole genome shotgun (WGS) entry which is preliminary data.</text>
</comment>
<protein>
    <recommendedName>
        <fullName evidence="9">RNA polymerase sigma-54 factor</fullName>
    </recommendedName>
</protein>
<keyword evidence="14" id="KW-1185">Reference proteome</keyword>
<comment type="function">
    <text evidence="9">Sigma factors are initiation factors that promote the attachment of RNA polymerase to specific initiation sites and are then released.</text>
</comment>
<evidence type="ECO:0000256" key="9">
    <source>
        <dbReference type="PIRNR" id="PIRNR000774"/>
    </source>
</evidence>
<dbReference type="Gene3D" id="1.10.10.1330">
    <property type="entry name" value="RNA polymerase sigma-54 factor, core-binding domain"/>
    <property type="match status" value="1"/>
</dbReference>
<dbReference type="PROSITE" id="PS50044">
    <property type="entry name" value="SIGMA54_3"/>
    <property type="match status" value="1"/>
</dbReference>
<dbReference type="Proteomes" id="UP001156706">
    <property type="component" value="Unassembled WGS sequence"/>
</dbReference>
<dbReference type="PANTHER" id="PTHR32248:SF4">
    <property type="entry name" value="RNA POLYMERASE SIGMA-54 FACTOR"/>
    <property type="match status" value="1"/>
</dbReference>
<dbReference type="NCBIfam" id="NF009118">
    <property type="entry name" value="PRK12469.1"/>
    <property type="match status" value="1"/>
</dbReference>
<feature type="domain" description="RNA polymerase sigma factor 54 core-binding" evidence="12">
    <location>
        <begin position="119"/>
        <end position="315"/>
    </location>
</feature>
<gene>
    <name evidence="13" type="primary">rpoN_2</name>
    <name evidence="13" type="ORF">GCM10007907_28510</name>
</gene>
<evidence type="ECO:0000256" key="5">
    <source>
        <dbReference type="ARBA" id="ARBA00023015"/>
    </source>
</evidence>
<evidence type="ECO:0000256" key="4">
    <source>
        <dbReference type="ARBA" id="ARBA00022695"/>
    </source>
</evidence>
<feature type="domain" description="RNA polymerase sigma factor 54 DNA-binding" evidence="11">
    <location>
        <begin position="331"/>
        <end position="484"/>
    </location>
</feature>
<keyword evidence="5 9" id="KW-0805">Transcription regulation</keyword>
<dbReference type="Pfam" id="PF00309">
    <property type="entry name" value="Sigma54_AID"/>
    <property type="match status" value="1"/>
</dbReference>
<dbReference type="InterPro" id="IPR007046">
    <property type="entry name" value="RNA_pol_sigma_54_core-bd"/>
</dbReference>
<dbReference type="NCBIfam" id="NF004598">
    <property type="entry name" value="PRK05932.1-5"/>
    <property type="match status" value="1"/>
</dbReference>
<dbReference type="PRINTS" id="PR00045">
    <property type="entry name" value="SIGMA54FCT"/>
</dbReference>
<organism evidence="13 14">
    <name type="scientific">Chitinimonas prasina</name>
    <dbReference type="NCBI Taxonomy" id="1434937"/>
    <lineage>
        <taxon>Bacteria</taxon>
        <taxon>Pseudomonadati</taxon>
        <taxon>Pseudomonadota</taxon>
        <taxon>Betaproteobacteria</taxon>
        <taxon>Neisseriales</taxon>
        <taxon>Chitinibacteraceae</taxon>
        <taxon>Chitinimonas</taxon>
    </lineage>
</organism>
<sequence length="486" mass="54733">MKQSLQLKLSQSLTLTPQLQQSIKLLQLSTLDLNQEIERFLQDNPMLEREDDNEPEIHPVREDGSPVEVAEPPPSLDETPSTNTAEPDFDMDGALGDSYWNESGGGRQREDDDEFDPQANVARISTLREHLLAQLGLLPLSQRDHAVANLVIDALDDDGYLGLPLVEIFELIPESLRDELEIELEELQVSLQLIRQLEPCGVGAVDLKDCLKLQLQQLMQHEPASGLALEIVAEHLDLLANKDYSKLKKTLKCDDTSLRAAQLLIQRLNPRPGAVFGETDTRYVVADVVVKKLRNGWTVQLNEAAMPKLKVNQLYANILRQHRENGTGLSGQLQEAKWLIKNVQQRFDTILRVAQAIVEKQQRFFEHGEVAMRPLVLRDIAEELDLHESTISRVTTQKYMLTPRGIYEFKYFFGSHVDTDSGGECSAIAIKALLKQLIQNEDPKKPLSDSTLAEVLGKQGINVARRTVAKYREALQIPPVNQRKSL</sequence>